<comment type="caution">
    <text evidence="11">The sequence shown here is derived from an EMBL/GenBank/DDBJ whole genome shotgun (WGS) entry which is preliminary data.</text>
</comment>
<dbReference type="GO" id="GO:0005516">
    <property type="term" value="F:calmodulin binding"/>
    <property type="evidence" value="ECO:0007669"/>
    <property type="project" value="UniProtKB-KW"/>
</dbReference>
<evidence type="ECO:0000256" key="3">
    <source>
        <dbReference type="ARBA" id="ARBA00022692"/>
    </source>
</evidence>
<comment type="domain">
    <text evidence="8">The C-terminus contains a calmodulin-binding domain, which binds calmodulin in a calcium-dependent fashion.</text>
</comment>
<evidence type="ECO:0000256" key="5">
    <source>
        <dbReference type="ARBA" id="ARBA00022989"/>
    </source>
</evidence>
<feature type="transmembrane region" description="Helical" evidence="10">
    <location>
        <begin position="301"/>
        <end position="319"/>
    </location>
</feature>
<feature type="transmembrane region" description="Helical" evidence="10">
    <location>
        <begin position="400"/>
        <end position="421"/>
    </location>
</feature>
<name>A0A7J6VXQ8_THATH</name>
<dbReference type="OrthoDB" id="1388414at2759"/>
<evidence type="ECO:0000256" key="4">
    <source>
        <dbReference type="ARBA" id="ARBA00022821"/>
    </source>
</evidence>
<proteinExistence type="inferred from homology"/>
<feature type="transmembrane region" description="Helical" evidence="10">
    <location>
        <begin position="276"/>
        <end position="295"/>
    </location>
</feature>
<dbReference type="GO" id="GO:0016020">
    <property type="term" value="C:membrane"/>
    <property type="evidence" value="ECO:0007669"/>
    <property type="project" value="UniProtKB-SubCell"/>
</dbReference>
<feature type="transmembrane region" description="Helical" evidence="10">
    <location>
        <begin position="17"/>
        <end position="37"/>
    </location>
</feature>
<evidence type="ECO:0000256" key="1">
    <source>
        <dbReference type="ARBA" id="ARBA00004141"/>
    </source>
</evidence>
<dbReference type="Proteomes" id="UP000554482">
    <property type="component" value="Unassembled WGS sequence"/>
</dbReference>
<keyword evidence="4 8" id="KW-0611">Plant defense</keyword>
<feature type="compositionally biased region" description="Polar residues" evidence="9">
    <location>
        <begin position="458"/>
        <end position="472"/>
    </location>
</feature>
<comment type="similarity">
    <text evidence="2 8">Belongs to the MLO family.</text>
</comment>
<sequence>MAGGGENDLSLEYTPTWVVALICSVIVFISLAVERLLHFTGKYLKKKNQKPLFEALQKVKEELMLLGFISLLLTVFQNRIAKICVPPNIMKHLLPCKKPEEAAKESPSSTSHYQVFSFGRHLLSESGSSNYCANKNKVPLLSLEALHHLHIFIFVLAIVHVTFCALTILFGGAKIRQWKHWEDSIAKDRYDTAKVLNKVTHVHQHAFIRDHFLGIGKNSALLGWLHAFVKQFYASVTKSDYITLRLGFIMTHCRGNPKFDFHKYMIRTLEADFKKVVGISWYLWIFVVVFLLLNIDGWHTYFWIAFIPVILLLAVGTKLEHVITQLAHEVAEKHVAIEGELVVQPSDDHFWFRRPRIVLFLIHFILFQNAFEIAFFFWILVQYGFDSCIMGKVRYIVPRLVIGVFIQVLCSYSTLPLYAIVTQMGSSFKKAIFEEHVQVGLVGWAQKARKKGLRESDNGSSHVGSKEGSTIGIQLGKMARKPFAKGEGSVEQIESVPVLDGPRSTES</sequence>
<keyword evidence="5 8" id="KW-1133">Transmembrane helix</keyword>
<evidence type="ECO:0000256" key="2">
    <source>
        <dbReference type="ARBA" id="ARBA00006574"/>
    </source>
</evidence>
<keyword evidence="3 8" id="KW-0812">Transmembrane</keyword>
<comment type="subcellular location">
    <subcellularLocation>
        <location evidence="1 8">Membrane</location>
        <topology evidence="1 8">Multi-pass membrane protein</topology>
    </subcellularLocation>
</comment>
<evidence type="ECO:0000256" key="10">
    <source>
        <dbReference type="SAM" id="Phobius"/>
    </source>
</evidence>
<organism evidence="11 12">
    <name type="scientific">Thalictrum thalictroides</name>
    <name type="common">Rue-anemone</name>
    <name type="synonym">Anemone thalictroides</name>
    <dbReference type="NCBI Taxonomy" id="46969"/>
    <lineage>
        <taxon>Eukaryota</taxon>
        <taxon>Viridiplantae</taxon>
        <taxon>Streptophyta</taxon>
        <taxon>Embryophyta</taxon>
        <taxon>Tracheophyta</taxon>
        <taxon>Spermatophyta</taxon>
        <taxon>Magnoliopsida</taxon>
        <taxon>Ranunculales</taxon>
        <taxon>Ranunculaceae</taxon>
        <taxon>Thalictroideae</taxon>
        <taxon>Thalictrum</taxon>
    </lineage>
</organism>
<dbReference type="EMBL" id="JABWDY010025223">
    <property type="protein sequence ID" value="KAF5189611.1"/>
    <property type="molecule type" value="Genomic_DNA"/>
</dbReference>
<evidence type="ECO:0000256" key="6">
    <source>
        <dbReference type="ARBA" id="ARBA00023136"/>
    </source>
</evidence>
<feature type="transmembrane region" description="Helical" evidence="10">
    <location>
        <begin position="357"/>
        <end position="380"/>
    </location>
</feature>
<comment type="function">
    <text evidence="8">May be involved in modulation of pathogen defense and leaf cell death.</text>
</comment>
<accession>A0A7J6VXQ8</accession>
<dbReference type="AlphaFoldDB" id="A0A7J6VXQ8"/>
<dbReference type="PANTHER" id="PTHR31942:SF52">
    <property type="entry name" value="MLO-LIKE PROTEIN 1"/>
    <property type="match status" value="1"/>
</dbReference>
<dbReference type="PANTHER" id="PTHR31942">
    <property type="entry name" value="MLO-LIKE PROTEIN 1"/>
    <property type="match status" value="1"/>
</dbReference>
<evidence type="ECO:0000313" key="11">
    <source>
        <dbReference type="EMBL" id="KAF5189611.1"/>
    </source>
</evidence>
<evidence type="ECO:0000256" key="9">
    <source>
        <dbReference type="SAM" id="MobiDB-lite"/>
    </source>
</evidence>
<dbReference type="InterPro" id="IPR004326">
    <property type="entry name" value="Mlo"/>
</dbReference>
<reference evidence="11 12" key="1">
    <citation type="submission" date="2020-06" db="EMBL/GenBank/DDBJ databases">
        <title>Transcriptomic and genomic resources for Thalictrum thalictroides and T. hernandezii: Facilitating candidate gene discovery in an emerging model plant lineage.</title>
        <authorList>
            <person name="Arias T."/>
            <person name="Riano-Pachon D.M."/>
            <person name="Di Stilio V.S."/>
        </authorList>
    </citation>
    <scope>NUCLEOTIDE SEQUENCE [LARGE SCALE GENOMIC DNA]</scope>
    <source>
        <strain evidence="12">cv. WT478/WT964</strain>
        <tissue evidence="11">Leaves</tissue>
    </source>
</reference>
<evidence type="ECO:0000313" key="12">
    <source>
        <dbReference type="Proteomes" id="UP000554482"/>
    </source>
</evidence>
<keyword evidence="7 8" id="KW-0568">Pathogenesis-related protein</keyword>
<dbReference type="Pfam" id="PF03094">
    <property type="entry name" value="Mlo"/>
    <property type="match status" value="1"/>
</dbReference>
<dbReference type="GO" id="GO:0006952">
    <property type="term" value="P:defense response"/>
    <property type="evidence" value="ECO:0007669"/>
    <property type="project" value="UniProtKB-KW"/>
</dbReference>
<keyword evidence="6 8" id="KW-0472">Membrane</keyword>
<keyword evidence="8" id="KW-0112">Calmodulin-binding</keyword>
<evidence type="ECO:0000256" key="8">
    <source>
        <dbReference type="RuleBase" id="RU280816"/>
    </source>
</evidence>
<gene>
    <name evidence="8" type="primary">MLO</name>
    <name evidence="11" type="ORF">FRX31_020802</name>
</gene>
<feature type="region of interest" description="Disordered" evidence="9">
    <location>
        <begin position="452"/>
        <end position="507"/>
    </location>
</feature>
<evidence type="ECO:0000256" key="7">
    <source>
        <dbReference type="ARBA" id="ARBA00023265"/>
    </source>
</evidence>
<keyword evidence="12" id="KW-1185">Reference proteome</keyword>
<protein>
    <recommendedName>
        <fullName evidence="8">MLO-like protein</fullName>
    </recommendedName>
</protein>
<feature type="transmembrane region" description="Helical" evidence="10">
    <location>
        <begin position="63"/>
        <end position="81"/>
    </location>
</feature>
<feature type="transmembrane region" description="Helical" evidence="10">
    <location>
        <begin position="149"/>
        <end position="170"/>
    </location>
</feature>